<dbReference type="InterPro" id="IPR050300">
    <property type="entry name" value="GDXG_lipolytic_enzyme"/>
</dbReference>
<name>A0A9N9XD42_DIABA</name>
<dbReference type="GO" id="GO:0004061">
    <property type="term" value="F:arylformamidase activity"/>
    <property type="evidence" value="ECO:0007669"/>
    <property type="project" value="TreeGrafter"/>
</dbReference>
<dbReference type="SUPFAM" id="SSF53474">
    <property type="entry name" value="alpha/beta-Hydrolases"/>
    <property type="match status" value="1"/>
</dbReference>
<keyword evidence="1" id="KW-0378">Hydrolase</keyword>
<accession>A0A9N9XD42</accession>
<organism evidence="3 4">
    <name type="scientific">Diabrotica balteata</name>
    <name type="common">Banded cucumber beetle</name>
    <dbReference type="NCBI Taxonomy" id="107213"/>
    <lineage>
        <taxon>Eukaryota</taxon>
        <taxon>Metazoa</taxon>
        <taxon>Ecdysozoa</taxon>
        <taxon>Arthropoda</taxon>
        <taxon>Hexapoda</taxon>
        <taxon>Insecta</taxon>
        <taxon>Pterygota</taxon>
        <taxon>Neoptera</taxon>
        <taxon>Endopterygota</taxon>
        <taxon>Coleoptera</taxon>
        <taxon>Polyphaga</taxon>
        <taxon>Cucujiformia</taxon>
        <taxon>Chrysomeloidea</taxon>
        <taxon>Chrysomelidae</taxon>
        <taxon>Galerucinae</taxon>
        <taxon>Diabroticina</taxon>
        <taxon>Diabroticites</taxon>
        <taxon>Diabrotica</taxon>
    </lineage>
</organism>
<dbReference type="InterPro" id="IPR029058">
    <property type="entry name" value="AB_hydrolase_fold"/>
</dbReference>
<keyword evidence="4" id="KW-1185">Reference proteome</keyword>
<evidence type="ECO:0000313" key="3">
    <source>
        <dbReference type="EMBL" id="CAG9836825.1"/>
    </source>
</evidence>
<gene>
    <name evidence="3" type="ORF">DIABBA_LOCUS9877</name>
</gene>
<dbReference type="PANTHER" id="PTHR48081:SF33">
    <property type="entry name" value="KYNURENINE FORMAMIDASE"/>
    <property type="match status" value="1"/>
</dbReference>
<dbReference type="InterPro" id="IPR013094">
    <property type="entry name" value="AB_hydrolase_3"/>
</dbReference>
<dbReference type="Pfam" id="PF07859">
    <property type="entry name" value="Abhydrolase_3"/>
    <property type="match status" value="1"/>
</dbReference>
<dbReference type="PANTHER" id="PTHR48081">
    <property type="entry name" value="AB HYDROLASE SUPERFAMILY PROTEIN C4A8.06C"/>
    <property type="match status" value="1"/>
</dbReference>
<proteinExistence type="predicted"/>
<protein>
    <recommendedName>
        <fullName evidence="2">Alpha/beta hydrolase fold-3 domain-containing protein</fullName>
    </recommendedName>
</protein>
<reference evidence="3" key="1">
    <citation type="submission" date="2022-01" db="EMBL/GenBank/DDBJ databases">
        <authorList>
            <person name="King R."/>
        </authorList>
    </citation>
    <scope>NUCLEOTIDE SEQUENCE</scope>
</reference>
<dbReference type="Proteomes" id="UP001153709">
    <property type="component" value="Chromosome 6"/>
</dbReference>
<evidence type="ECO:0000259" key="2">
    <source>
        <dbReference type="Pfam" id="PF07859"/>
    </source>
</evidence>
<dbReference type="OrthoDB" id="433474at2759"/>
<dbReference type="Gene3D" id="3.40.50.1820">
    <property type="entry name" value="alpha/beta hydrolase"/>
    <property type="match status" value="1"/>
</dbReference>
<evidence type="ECO:0000313" key="4">
    <source>
        <dbReference type="Proteomes" id="UP001153709"/>
    </source>
</evidence>
<dbReference type="EMBL" id="OU898281">
    <property type="protein sequence ID" value="CAG9836825.1"/>
    <property type="molecule type" value="Genomic_DNA"/>
</dbReference>
<evidence type="ECO:0000256" key="1">
    <source>
        <dbReference type="ARBA" id="ARBA00022801"/>
    </source>
</evidence>
<feature type="domain" description="Alpha/beta hydrolase fold-3" evidence="2">
    <location>
        <begin position="75"/>
        <end position="266"/>
    </location>
</feature>
<sequence>MFPKSYLDNLINPSYWSRSSCGEERLVKHVEFIEKHSKIVLKNTPHELNVPYGTESREILNIVGTDLPDGSPIFIHLHGGYWQKQVVRSENGIFIAKNLYSKGIKCIFVGYELCPKVTLDKLCLNVEIALKKCLEYAKKHATINSGIYLSGHSAGAQLITMLFKSFIPSLSRKDQALFKTAFLITGVYDVPAVLQTNLNDLLHLDQQAAENASPLHQDLKNTGCHMVVVTAKFDSPKLIQQGEDMYKYFKEKGFSAEFIFLEDLDHFDAIERLYNKESELIKNIVKCCTTK</sequence>
<dbReference type="AlphaFoldDB" id="A0A9N9XD42"/>